<proteinExistence type="predicted"/>
<keyword evidence="3" id="KW-1185">Reference proteome</keyword>
<feature type="transmembrane region" description="Helical" evidence="1">
    <location>
        <begin position="59"/>
        <end position="78"/>
    </location>
</feature>
<protein>
    <submittedName>
        <fullName evidence="2">Metal-dependent hydrolase</fullName>
    </submittedName>
</protein>
<keyword evidence="2" id="KW-0378">Hydrolase</keyword>
<sequence>MDSLTHAAIGACIGELTLGKKLGRHALWVGALAQNLPDIDIVAALWLPFSQNLIVHRGITHSFVFGAGLALLLAFILAKWPKTRTVGFTAFLLFFLGQIFLHDLLDTCNAYGTGLWLPFSETRFSWHLLYVADPLFTIWPILAVLALLFVRGTTLQARKGWAILGLLLPLGYLGYANVNKAEVNRGVDASIAKQGLRVQSYFTTPTAFNNWLWYVVAASDSGYHIGYRSVFEKQDATTAFTYYPRNSHLLTEHPDQQEVQALKQFAAGYYTAQQKQDTLLFNVLRFGQVMGWRDTTSSFAFHYYLNPKLDNTLAVQRGRFKGWDSHTVKQLFHRIFKPDEGQEIR</sequence>
<gene>
    <name evidence="2" type="ORF">GCM10023183_25790</name>
</gene>
<dbReference type="InterPro" id="IPR053170">
    <property type="entry name" value="Transcription_regulator"/>
</dbReference>
<dbReference type="PANTHER" id="PTHR40031:SF1">
    <property type="entry name" value="MEMBRANE-BOUND METAL-DEPENDENT HYDROLASE"/>
    <property type="match status" value="1"/>
</dbReference>
<evidence type="ECO:0000256" key="1">
    <source>
        <dbReference type="SAM" id="Phobius"/>
    </source>
</evidence>
<evidence type="ECO:0000313" key="2">
    <source>
        <dbReference type="EMBL" id="GAA4308904.1"/>
    </source>
</evidence>
<keyword evidence="1" id="KW-0472">Membrane</keyword>
<comment type="caution">
    <text evidence="2">The sequence shown here is derived from an EMBL/GenBank/DDBJ whole genome shotgun (WGS) entry which is preliminary data.</text>
</comment>
<keyword evidence="1" id="KW-0812">Transmembrane</keyword>
<dbReference type="PANTHER" id="PTHR40031">
    <property type="entry name" value="HYPOTHETICAL MEMBRANE SPANNING PROTEIN"/>
    <property type="match status" value="1"/>
</dbReference>
<keyword evidence="1" id="KW-1133">Transmembrane helix</keyword>
<dbReference type="Proteomes" id="UP001501844">
    <property type="component" value="Unassembled WGS sequence"/>
</dbReference>
<feature type="transmembrane region" description="Helical" evidence="1">
    <location>
        <begin position="125"/>
        <end position="149"/>
    </location>
</feature>
<dbReference type="InterPro" id="IPR007404">
    <property type="entry name" value="YdjM-like"/>
</dbReference>
<evidence type="ECO:0000313" key="3">
    <source>
        <dbReference type="Proteomes" id="UP001501844"/>
    </source>
</evidence>
<feature type="transmembrane region" description="Helical" evidence="1">
    <location>
        <begin position="85"/>
        <end position="105"/>
    </location>
</feature>
<accession>A0ABP8FQV4</accession>
<name>A0ABP8FQV4_9BACT</name>
<organism evidence="2 3">
    <name type="scientific">Nibribacter koreensis</name>
    <dbReference type="NCBI Taxonomy" id="1084519"/>
    <lineage>
        <taxon>Bacteria</taxon>
        <taxon>Pseudomonadati</taxon>
        <taxon>Bacteroidota</taxon>
        <taxon>Cytophagia</taxon>
        <taxon>Cytophagales</taxon>
        <taxon>Hymenobacteraceae</taxon>
        <taxon>Nibribacter</taxon>
    </lineage>
</organism>
<dbReference type="RefSeq" id="WP_345166786.1">
    <property type="nucleotide sequence ID" value="NZ_BAABGX010000002.1"/>
</dbReference>
<dbReference type="EMBL" id="BAABGX010000002">
    <property type="protein sequence ID" value="GAA4308904.1"/>
    <property type="molecule type" value="Genomic_DNA"/>
</dbReference>
<dbReference type="GO" id="GO:0016787">
    <property type="term" value="F:hydrolase activity"/>
    <property type="evidence" value="ECO:0007669"/>
    <property type="project" value="UniProtKB-KW"/>
</dbReference>
<dbReference type="Pfam" id="PF04307">
    <property type="entry name" value="YdjM"/>
    <property type="match status" value="1"/>
</dbReference>
<reference evidence="3" key="1">
    <citation type="journal article" date="2019" name="Int. J. Syst. Evol. Microbiol.">
        <title>The Global Catalogue of Microorganisms (GCM) 10K type strain sequencing project: providing services to taxonomists for standard genome sequencing and annotation.</title>
        <authorList>
            <consortium name="The Broad Institute Genomics Platform"/>
            <consortium name="The Broad Institute Genome Sequencing Center for Infectious Disease"/>
            <person name="Wu L."/>
            <person name="Ma J."/>
        </authorList>
    </citation>
    <scope>NUCLEOTIDE SEQUENCE [LARGE SCALE GENOMIC DNA]</scope>
    <source>
        <strain evidence="3">JCM 17917</strain>
    </source>
</reference>